<organism evidence="2 3">
    <name type="scientific">Gaopeijia maritima</name>
    <dbReference type="NCBI Taxonomy" id="3119007"/>
    <lineage>
        <taxon>Bacteria</taxon>
        <taxon>Pseudomonadati</taxon>
        <taxon>Gemmatimonadota</taxon>
        <taxon>Longimicrobiia</taxon>
        <taxon>Gaopeijiales</taxon>
        <taxon>Gaopeijiaceae</taxon>
        <taxon>Gaopeijia</taxon>
    </lineage>
</organism>
<evidence type="ECO:0000313" key="3">
    <source>
        <dbReference type="Proteomes" id="UP001484239"/>
    </source>
</evidence>
<dbReference type="RefSeq" id="WP_405286694.1">
    <property type="nucleotide sequence ID" value="NZ_JBBHLI010000003.1"/>
</dbReference>
<dbReference type="Gene3D" id="3.40.190.10">
    <property type="entry name" value="Periplasmic binding protein-like II"/>
    <property type="match status" value="2"/>
</dbReference>
<keyword evidence="3" id="KW-1185">Reference proteome</keyword>
<accession>A0ABU9E808</accession>
<dbReference type="EMBL" id="JBBHLI010000003">
    <property type="protein sequence ID" value="MEK9500878.1"/>
    <property type="molecule type" value="Genomic_DNA"/>
</dbReference>
<evidence type="ECO:0000313" key="2">
    <source>
        <dbReference type="EMBL" id="MEK9500878.1"/>
    </source>
</evidence>
<protein>
    <submittedName>
        <fullName evidence="2">TAXI family TRAP transporter solute-binding subunit</fullName>
    </submittedName>
</protein>
<dbReference type="InterPro" id="IPR011852">
    <property type="entry name" value="TRAP_TAXI"/>
</dbReference>
<dbReference type="PANTHER" id="PTHR42941">
    <property type="entry name" value="SLL1037 PROTEIN"/>
    <property type="match status" value="1"/>
</dbReference>
<evidence type="ECO:0000256" key="1">
    <source>
        <dbReference type="SAM" id="MobiDB-lite"/>
    </source>
</evidence>
<sequence>MPRHSSLTFAPFRRDPAPRARVNGRRRHRAIGAAVLASAAVLGMGACAGGEAGQAFHSIGTGGTGGVYYPLGGSLAARLSAADSAGRYTAEVTGGSVENVNRVMAGQIDLGFALGISAYEAYHNGIDGGAPASDLRVIAPLYPNVVHVLAASGSGIGSVADFAGRRVSVGSAGSGTEQTAQQVLAAYGLSYDDVSVQYLSFSESAAALRDGALDAAILSVGFPAAAVLEATTAGGVELVAIDGAGRDALLEAHPYYDVGTIPGGAYPGADTEVATVSMNNWLVGRADLDTRIVDHLLTILRDDREELGRVHEMAGQIDLAGLARAPIPLHPAAEAFVPGG</sequence>
<dbReference type="NCBIfam" id="TIGR02122">
    <property type="entry name" value="TRAP_TAXI"/>
    <property type="match status" value="1"/>
</dbReference>
<dbReference type="CDD" id="cd13520">
    <property type="entry name" value="PBP2_TAXI_TRAP"/>
    <property type="match status" value="1"/>
</dbReference>
<dbReference type="PANTHER" id="PTHR42941:SF1">
    <property type="entry name" value="SLL1037 PROTEIN"/>
    <property type="match status" value="1"/>
</dbReference>
<dbReference type="Pfam" id="PF16868">
    <property type="entry name" value="NMT1_3"/>
    <property type="match status" value="1"/>
</dbReference>
<name>A0ABU9E808_9BACT</name>
<dbReference type="SUPFAM" id="SSF53850">
    <property type="entry name" value="Periplasmic binding protein-like II"/>
    <property type="match status" value="1"/>
</dbReference>
<comment type="caution">
    <text evidence="2">The sequence shown here is derived from an EMBL/GenBank/DDBJ whole genome shotgun (WGS) entry which is preliminary data.</text>
</comment>
<gene>
    <name evidence="2" type="ORF">WI372_07810</name>
</gene>
<feature type="region of interest" description="Disordered" evidence="1">
    <location>
        <begin position="1"/>
        <end position="25"/>
    </location>
</feature>
<reference evidence="2 3" key="1">
    <citation type="submission" date="2024-02" db="EMBL/GenBank/DDBJ databases">
        <title>A novel Gemmatimonadota bacterium.</title>
        <authorList>
            <person name="Du Z.-J."/>
            <person name="Ye Y.-Q."/>
        </authorList>
    </citation>
    <scope>NUCLEOTIDE SEQUENCE [LARGE SCALE GENOMIC DNA]</scope>
    <source>
        <strain evidence="2 3">DH-20</strain>
    </source>
</reference>
<dbReference type="Proteomes" id="UP001484239">
    <property type="component" value="Unassembled WGS sequence"/>
</dbReference>
<proteinExistence type="predicted"/>